<feature type="compositionally biased region" description="Basic and acidic residues" evidence="1">
    <location>
        <begin position="87"/>
        <end position="97"/>
    </location>
</feature>
<sequence>MFLKTKPPGGRTTSRDVRVYQLAGQSSPPIPQDIARSLRSQSTPQGSFPPVYEEEHDQVPEPSSADEGETEYALAEEAIEEASSSCDLRKRPARHELDDETPSPMSTTIPTPTSNASGMITMTAADLFAFCQQMMAMQQNPQINENAPAYTLKQEIREYQKEVQAVMDMKAVTTFNGTNYQD</sequence>
<comment type="caution">
    <text evidence="2">The sequence shown here is derived from an EMBL/GenBank/DDBJ whole genome shotgun (WGS) entry which is preliminary data.</text>
</comment>
<feature type="compositionally biased region" description="Low complexity" evidence="1">
    <location>
        <begin position="102"/>
        <end position="114"/>
    </location>
</feature>
<protein>
    <submittedName>
        <fullName evidence="2">Uncharacterized protein</fullName>
    </submittedName>
</protein>
<proteinExistence type="predicted"/>
<evidence type="ECO:0000313" key="2">
    <source>
        <dbReference type="EMBL" id="ODH26285.1"/>
    </source>
</evidence>
<evidence type="ECO:0000313" key="3">
    <source>
        <dbReference type="Proteomes" id="UP000242814"/>
    </source>
</evidence>
<reference evidence="2 3" key="1">
    <citation type="submission" date="2016-06" db="EMBL/GenBank/DDBJ databases">
        <authorList>
            <person name="Kjaerup R.B."/>
            <person name="Dalgaard T.S."/>
            <person name="Juul-Madsen H.R."/>
        </authorList>
    </citation>
    <scope>NUCLEOTIDE SEQUENCE [LARGE SCALE GENOMIC DNA]</scope>
    <source>
        <strain evidence="2 3">Pb300</strain>
    </source>
</reference>
<organism evidence="2 3">
    <name type="scientific">Paracoccidioides brasiliensis</name>
    <dbReference type="NCBI Taxonomy" id="121759"/>
    <lineage>
        <taxon>Eukaryota</taxon>
        <taxon>Fungi</taxon>
        <taxon>Dikarya</taxon>
        <taxon>Ascomycota</taxon>
        <taxon>Pezizomycotina</taxon>
        <taxon>Eurotiomycetes</taxon>
        <taxon>Eurotiomycetidae</taxon>
        <taxon>Onygenales</taxon>
        <taxon>Ajellomycetaceae</taxon>
        <taxon>Paracoccidioides</taxon>
    </lineage>
</organism>
<dbReference type="VEuPathDB" id="FungiDB:PADG_11278"/>
<feature type="region of interest" description="Disordered" evidence="1">
    <location>
        <begin position="1"/>
        <end position="116"/>
    </location>
</feature>
<accession>A0A1D2JCN5</accession>
<dbReference type="AlphaFoldDB" id="A0A1D2JCN5"/>
<gene>
    <name evidence="2" type="ORF">ACO22_04706</name>
</gene>
<evidence type="ECO:0000256" key="1">
    <source>
        <dbReference type="SAM" id="MobiDB-lite"/>
    </source>
</evidence>
<name>A0A1D2JCN5_PARBR</name>
<dbReference type="EMBL" id="LZYO01000192">
    <property type="protein sequence ID" value="ODH26285.1"/>
    <property type="molecule type" value="Genomic_DNA"/>
</dbReference>
<dbReference type="VEuPathDB" id="FungiDB:PABG_02968"/>
<dbReference type="Proteomes" id="UP000242814">
    <property type="component" value="Unassembled WGS sequence"/>
</dbReference>